<dbReference type="Pfam" id="PF07714">
    <property type="entry name" value="PK_Tyr_Ser-Thr"/>
    <property type="match status" value="1"/>
</dbReference>
<dbReference type="AlphaFoldDB" id="A0A8K0E3S8"/>
<sequence length="236" mass="26373">MSSTGKCNSWDACITATFFLLEVFHLDVRVNFEVWKVCPLRDTKLLVFDNIENGSLKEHLNDPLRTPLNWRTRLQIAIGVVAALEYLLLFNDPPIYHVSISSSNIMLDENFNAKLSDVGVVSSSGHCVTIPHTSCSKDCMGQECGNIVFQLGVLILELVTGQSSERMGTDLIQWIRASHFRSSMHNMIDPDLGDSYDSRELKNLLAVAKICIGSGDKPAFSLLQIIRYLQNKVDIP</sequence>
<dbReference type="GO" id="GO:0004672">
    <property type="term" value="F:protein kinase activity"/>
    <property type="evidence" value="ECO:0007669"/>
    <property type="project" value="InterPro"/>
</dbReference>
<dbReference type="InterPro" id="IPR011009">
    <property type="entry name" value="Kinase-like_dom_sf"/>
</dbReference>
<name>A0A8K0E3S8_9ROSA</name>
<dbReference type="InterPro" id="IPR000719">
    <property type="entry name" value="Prot_kinase_dom"/>
</dbReference>
<proteinExistence type="predicted"/>
<dbReference type="SUPFAM" id="SSF56112">
    <property type="entry name" value="Protein kinase-like (PK-like)"/>
    <property type="match status" value="1"/>
</dbReference>
<dbReference type="GO" id="GO:0005886">
    <property type="term" value="C:plasma membrane"/>
    <property type="evidence" value="ECO:0007669"/>
    <property type="project" value="TreeGrafter"/>
</dbReference>
<dbReference type="Proteomes" id="UP000796880">
    <property type="component" value="Unassembled WGS sequence"/>
</dbReference>
<dbReference type="Gene3D" id="1.10.510.10">
    <property type="entry name" value="Transferase(Phosphotransferase) domain 1"/>
    <property type="match status" value="1"/>
</dbReference>
<dbReference type="PANTHER" id="PTHR27001">
    <property type="entry name" value="OS01G0253100 PROTEIN"/>
    <property type="match status" value="1"/>
</dbReference>
<gene>
    <name evidence="4" type="ORF">FNV43_RR17751</name>
</gene>
<dbReference type="FunFam" id="1.10.510.10:FF:001111">
    <property type="entry name" value="Protein kinase superfamily protein"/>
    <property type="match status" value="1"/>
</dbReference>
<dbReference type="InterPro" id="IPR001245">
    <property type="entry name" value="Ser-Thr/Tyr_kinase_cat_dom"/>
</dbReference>
<evidence type="ECO:0000313" key="4">
    <source>
        <dbReference type="EMBL" id="KAF3439473.1"/>
    </source>
</evidence>
<dbReference type="PROSITE" id="PS50011">
    <property type="entry name" value="PROTEIN_KINASE_DOM"/>
    <property type="match status" value="1"/>
</dbReference>
<feature type="domain" description="Protein kinase" evidence="3">
    <location>
        <begin position="1"/>
        <end position="236"/>
    </location>
</feature>
<evidence type="ECO:0000313" key="5">
    <source>
        <dbReference type="Proteomes" id="UP000796880"/>
    </source>
</evidence>
<reference evidence="4" key="1">
    <citation type="submission" date="2020-03" db="EMBL/GenBank/DDBJ databases">
        <title>A high-quality chromosome-level genome assembly of a woody plant with both climbing and erect habits, Rhamnella rubrinervis.</title>
        <authorList>
            <person name="Lu Z."/>
            <person name="Yang Y."/>
            <person name="Zhu X."/>
            <person name="Sun Y."/>
        </authorList>
    </citation>
    <scope>NUCLEOTIDE SEQUENCE</scope>
    <source>
        <strain evidence="4">BYM</strain>
        <tissue evidence="4">Leaf</tissue>
    </source>
</reference>
<dbReference type="EMBL" id="VOIH02000008">
    <property type="protein sequence ID" value="KAF3439473.1"/>
    <property type="molecule type" value="Genomic_DNA"/>
</dbReference>
<evidence type="ECO:0000256" key="2">
    <source>
        <dbReference type="ARBA" id="ARBA00022840"/>
    </source>
</evidence>
<evidence type="ECO:0000259" key="3">
    <source>
        <dbReference type="PROSITE" id="PS50011"/>
    </source>
</evidence>
<dbReference type="PANTHER" id="PTHR27001:SF20">
    <property type="entry name" value="PROTEIN KINASE SUPERFAMILY PROTEIN"/>
    <property type="match status" value="1"/>
</dbReference>
<organism evidence="4 5">
    <name type="scientific">Rhamnella rubrinervis</name>
    <dbReference type="NCBI Taxonomy" id="2594499"/>
    <lineage>
        <taxon>Eukaryota</taxon>
        <taxon>Viridiplantae</taxon>
        <taxon>Streptophyta</taxon>
        <taxon>Embryophyta</taxon>
        <taxon>Tracheophyta</taxon>
        <taxon>Spermatophyta</taxon>
        <taxon>Magnoliopsida</taxon>
        <taxon>eudicotyledons</taxon>
        <taxon>Gunneridae</taxon>
        <taxon>Pentapetalae</taxon>
        <taxon>rosids</taxon>
        <taxon>fabids</taxon>
        <taxon>Rosales</taxon>
        <taxon>Rhamnaceae</taxon>
        <taxon>rhamnoid group</taxon>
        <taxon>Rhamneae</taxon>
        <taxon>Rhamnella</taxon>
    </lineage>
</organism>
<accession>A0A8K0E3S8</accession>
<dbReference type="GO" id="GO:0005524">
    <property type="term" value="F:ATP binding"/>
    <property type="evidence" value="ECO:0007669"/>
    <property type="project" value="UniProtKB-KW"/>
</dbReference>
<keyword evidence="2" id="KW-0067">ATP-binding</keyword>
<keyword evidence="1" id="KW-0547">Nucleotide-binding</keyword>
<dbReference type="OrthoDB" id="4062651at2759"/>
<comment type="caution">
    <text evidence="4">The sequence shown here is derived from an EMBL/GenBank/DDBJ whole genome shotgun (WGS) entry which is preliminary data.</text>
</comment>
<protein>
    <recommendedName>
        <fullName evidence="3">Protein kinase domain-containing protein</fullName>
    </recommendedName>
</protein>
<evidence type="ECO:0000256" key="1">
    <source>
        <dbReference type="ARBA" id="ARBA00022741"/>
    </source>
</evidence>
<keyword evidence="5" id="KW-1185">Reference proteome</keyword>